<dbReference type="InterPro" id="IPR053191">
    <property type="entry name" value="DcsG_Biosynth_Enzyme"/>
</dbReference>
<accession>A0ABR1YUC2</accession>
<keyword evidence="2" id="KW-1185">Reference proteome</keyword>
<evidence type="ECO:0008006" key="3">
    <source>
        <dbReference type="Google" id="ProtNLM"/>
    </source>
</evidence>
<dbReference type="SUPFAM" id="SSF56059">
    <property type="entry name" value="Glutathione synthetase ATP-binding domain-like"/>
    <property type="match status" value="1"/>
</dbReference>
<protein>
    <recommendedName>
        <fullName evidence="3">ATP-grasp domain-containing protein</fullName>
    </recommendedName>
</protein>
<evidence type="ECO:0000313" key="1">
    <source>
        <dbReference type="EMBL" id="KAK8238133.1"/>
    </source>
</evidence>
<gene>
    <name evidence="1" type="ORF">HDK90DRAFT_214571</name>
</gene>
<name>A0ABR1YUC2_9PEZI</name>
<dbReference type="Proteomes" id="UP001492380">
    <property type="component" value="Unassembled WGS sequence"/>
</dbReference>
<organism evidence="1 2">
    <name type="scientific">Phyllosticta capitalensis</name>
    <dbReference type="NCBI Taxonomy" id="121624"/>
    <lineage>
        <taxon>Eukaryota</taxon>
        <taxon>Fungi</taxon>
        <taxon>Dikarya</taxon>
        <taxon>Ascomycota</taxon>
        <taxon>Pezizomycotina</taxon>
        <taxon>Dothideomycetes</taxon>
        <taxon>Dothideomycetes incertae sedis</taxon>
        <taxon>Botryosphaeriales</taxon>
        <taxon>Phyllostictaceae</taxon>
        <taxon>Phyllosticta</taxon>
    </lineage>
</organism>
<evidence type="ECO:0000313" key="2">
    <source>
        <dbReference type="Proteomes" id="UP001492380"/>
    </source>
</evidence>
<reference evidence="1 2" key="1">
    <citation type="submission" date="2024-04" db="EMBL/GenBank/DDBJ databases">
        <title>Phyllosticta paracitricarpa is synonymous to the EU quarantine fungus P. citricarpa based on phylogenomic analyses.</title>
        <authorList>
            <consortium name="Lawrence Berkeley National Laboratory"/>
            <person name="Van Ingen-Buijs V.A."/>
            <person name="Van Westerhoven A.C."/>
            <person name="Haridas S."/>
            <person name="Skiadas P."/>
            <person name="Martin F."/>
            <person name="Groenewald J.Z."/>
            <person name="Crous P.W."/>
            <person name="Seidl M.F."/>
        </authorList>
    </citation>
    <scope>NUCLEOTIDE SEQUENCE [LARGE SCALE GENOMIC DNA]</scope>
    <source>
        <strain evidence="1 2">CBS 123374</strain>
    </source>
</reference>
<sequence length="393" mass="42640">MGSLAPSTTTNKVLFITAGPRDESVATATPTIIENWNTKMEAYLQTPITHLREYKSSDGRTTTVTMTSLLSPTVTPAYLAAFTHIIFLGVDSYHAYLQPFMRLLKLLLPAAQRLNPSLHIHNPPAVVAWDANKTYLATLEAAGFAIPHTTYIDPGATALEDLAKHIAAEHPNAAKLVLKPSIAASGVGTHLIEAPRDLTEADGVALKAIGAAAATKVALLESEGEDVAPEGTRAMIMVQEFLPAIQPVAGQEAADERWGEWSFVVIAGKVVQVARKRPVGGEWRVNSQYGGRSEVMSIEDARVPSTGRVVAEKLWQWLVAHEKSLKKGSPVEDRTELLYARVDGVLGRDGNFTIMEAELIEPWLWLFEEGPGRAGLDAFVRAILEPEKGARIE</sequence>
<proteinExistence type="predicted"/>
<dbReference type="EMBL" id="JBBWRZ010000004">
    <property type="protein sequence ID" value="KAK8238133.1"/>
    <property type="molecule type" value="Genomic_DNA"/>
</dbReference>
<comment type="caution">
    <text evidence="1">The sequence shown here is derived from an EMBL/GenBank/DDBJ whole genome shotgun (WGS) entry which is preliminary data.</text>
</comment>
<dbReference type="PANTHER" id="PTHR39217:SF1">
    <property type="entry name" value="GLUTATHIONE SYNTHETASE"/>
    <property type="match status" value="1"/>
</dbReference>
<dbReference type="PANTHER" id="PTHR39217">
    <property type="match status" value="1"/>
</dbReference>